<comment type="caution">
    <text evidence="5">The sequence shown here is derived from an EMBL/GenBank/DDBJ whole genome shotgun (WGS) entry which is preliminary data.</text>
</comment>
<keyword evidence="4" id="KW-0472">Membrane</keyword>
<evidence type="ECO:0000256" key="1">
    <source>
        <dbReference type="ARBA" id="ARBA00022692"/>
    </source>
</evidence>
<keyword evidence="1 4" id="KW-0812">Transmembrane</keyword>
<evidence type="ECO:0000256" key="2">
    <source>
        <dbReference type="ARBA" id="ARBA00022729"/>
    </source>
</evidence>
<dbReference type="Gene3D" id="2.40.160.50">
    <property type="entry name" value="membrane protein fhac: a member of the omp85/tpsb transporter family"/>
    <property type="match status" value="1"/>
</dbReference>
<dbReference type="PANTHER" id="PTHR12815:SF47">
    <property type="entry name" value="TRANSLOCATION AND ASSEMBLY MODULE SUBUNIT TAMA"/>
    <property type="match status" value="1"/>
</dbReference>
<keyword evidence="4" id="KW-1133">Transmembrane helix</keyword>
<proteinExistence type="predicted"/>
<evidence type="ECO:0000256" key="4">
    <source>
        <dbReference type="SAM" id="Phobius"/>
    </source>
</evidence>
<protein>
    <submittedName>
        <fullName evidence="5">Outer membrane protein</fullName>
    </submittedName>
</protein>
<evidence type="ECO:0000313" key="6">
    <source>
        <dbReference type="Proteomes" id="UP000289775"/>
    </source>
</evidence>
<organism evidence="5 6">
    <name type="scientific">Flavobacterium beibuense</name>
    <dbReference type="NCBI Taxonomy" id="657326"/>
    <lineage>
        <taxon>Bacteria</taxon>
        <taxon>Pseudomonadati</taxon>
        <taxon>Bacteroidota</taxon>
        <taxon>Flavobacteriia</taxon>
        <taxon>Flavobacteriales</taxon>
        <taxon>Flavobacteriaceae</taxon>
        <taxon>Flavobacterium</taxon>
    </lineage>
</organism>
<evidence type="ECO:0000313" key="5">
    <source>
        <dbReference type="EMBL" id="RYJ45527.1"/>
    </source>
</evidence>
<accession>A0A444WI85</accession>
<evidence type="ECO:0000256" key="3">
    <source>
        <dbReference type="ARBA" id="ARBA00023237"/>
    </source>
</evidence>
<sequence>MPSYIFCTFFTLLLPDKIFKLRHFFTIYIVLLFSVSATAQNFYLKVEGKNETETKTIDSIGYNKSHENAKLAKDETDRIVSVLQRRGYFETHISNYSKPNDSTFLYHLNVGNRTNTLYIYTGKLSENEKELLNIKKDTITTTPGEVESFMNSSIKLLEQKGYSISSLKLTEHTSKGNSLYTTLKLKTDKKRSIDGLAIQGYDKFPEGIRRNILKQYKGKVFNQNNLERIYKDFNALRFVNQVRYPEILFKEDSTKVYVYLEKGRPNTFDGFIGFTNDEESNIIFNGYIDILLNNVLNSGEKFNLFWKSDGQKQTTFNAALELPYIFKSPLGVKGSLKIFKQDSTFQNTSTDLNLGYYFSYNSKLFLGRQTTESVDIQNTNTSTLSDFSNRFWTSTYEFTNYNIDDFLFPEKTILQLKAGIGTRDSKAGNSNQHFAQINAAYNFYLNKRNIINLKNQTYYLKSDSYIVSELFRFGGITSIRGFNENSLQANLFSAIMSEYRFVLAQNMYLHSITDYGYYQDETSDTNNNLLSFGFGFGLLTKTGLFNIIYANGSTKGQTIKLSNSIVHISFKTTF</sequence>
<dbReference type="OrthoDB" id="9811416at2"/>
<keyword evidence="6" id="KW-1185">Reference proteome</keyword>
<name>A0A444WI85_9FLAO</name>
<dbReference type="EMBL" id="JUIW01000001">
    <property type="protein sequence ID" value="RYJ45527.1"/>
    <property type="molecule type" value="Genomic_DNA"/>
</dbReference>
<keyword evidence="2" id="KW-0732">Signal</keyword>
<dbReference type="Proteomes" id="UP000289775">
    <property type="component" value="Unassembled WGS sequence"/>
</dbReference>
<gene>
    <name evidence="5" type="ORF">NU09_0119</name>
</gene>
<reference evidence="5 6" key="1">
    <citation type="submission" date="2014-12" db="EMBL/GenBank/DDBJ databases">
        <title>Genome sequence of Flavobacterium beibuense RSKm HC5.</title>
        <authorList>
            <person name="Kim J.F."/>
            <person name="Song J.Y."/>
            <person name="Kwak M.-J."/>
            <person name="Lee S.-W."/>
        </authorList>
    </citation>
    <scope>NUCLEOTIDE SEQUENCE [LARGE SCALE GENOMIC DNA]</scope>
    <source>
        <strain evidence="5 6">RSKm HC5</strain>
    </source>
</reference>
<feature type="transmembrane region" description="Helical" evidence="4">
    <location>
        <begin position="24"/>
        <end position="44"/>
    </location>
</feature>
<keyword evidence="3" id="KW-0998">Cell outer membrane</keyword>
<dbReference type="PANTHER" id="PTHR12815">
    <property type="entry name" value="SORTING AND ASSEMBLY MACHINERY SAMM50 PROTEIN FAMILY MEMBER"/>
    <property type="match status" value="1"/>
</dbReference>
<dbReference type="InterPro" id="IPR039910">
    <property type="entry name" value="D15-like"/>
</dbReference>
<dbReference type="AlphaFoldDB" id="A0A444WI85"/>